<dbReference type="EMBL" id="LCTV02000007">
    <property type="protein sequence ID" value="PRQ73999.1"/>
    <property type="molecule type" value="Genomic_DNA"/>
</dbReference>
<feature type="region of interest" description="Disordered" evidence="1">
    <location>
        <begin position="53"/>
        <end position="88"/>
    </location>
</feature>
<accession>A0A2T0A7N1</accession>
<proteinExistence type="predicted"/>
<gene>
    <name evidence="2" type="ORF">AAT19DRAFT_15566</name>
</gene>
<dbReference type="Proteomes" id="UP000239560">
    <property type="component" value="Unassembled WGS sequence"/>
</dbReference>
<dbReference type="AlphaFoldDB" id="A0A2T0A7N1"/>
<sequence length="187" mass="19994">MVDTPSSARSCHGSRSIPPGLLITTRNKRRLVMYSKVYPLVVSTLVSKLSCERASRRGERMRIKRQSRRGERASKATESARYGADWDSTSSSKITMPATLSEGVSTVRGGRTQASEPTAVSTAHRALSALANAQTALHSHLEDASARPAHCIQPDTLPNLRSLMKMGGEVEAGGSVRMGSAVLCSGL</sequence>
<evidence type="ECO:0000313" key="3">
    <source>
        <dbReference type="Proteomes" id="UP000239560"/>
    </source>
</evidence>
<feature type="region of interest" description="Disordered" evidence="1">
    <location>
        <begin position="1"/>
        <end position="20"/>
    </location>
</feature>
<organism evidence="2 3">
    <name type="scientific">Rhodotorula toruloides</name>
    <name type="common">Yeast</name>
    <name type="synonym">Rhodosporidium toruloides</name>
    <dbReference type="NCBI Taxonomy" id="5286"/>
    <lineage>
        <taxon>Eukaryota</taxon>
        <taxon>Fungi</taxon>
        <taxon>Dikarya</taxon>
        <taxon>Basidiomycota</taxon>
        <taxon>Pucciniomycotina</taxon>
        <taxon>Microbotryomycetes</taxon>
        <taxon>Sporidiobolales</taxon>
        <taxon>Sporidiobolaceae</taxon>
        <taxon>Rhodotorula</taxon>
    </lineage>
</organism>
<name>A0A2T0A7N1_RHOTO</name>
<comment type="caution">
    <text evidence="2">The sequence shown here is derived from an EMBL/GenBank/DDBJ whole genome shotgun (WGS) entry which is preliminary data.</text>
</comment>
<protein>
    <submittedName>
        <fullName evidence="2">Uncharacterized protein</fullName>
    </submittedName>
</protein>
<reference evidence="2 3" key="1">
    <citation type="journal article" date="2018" name="Elife">
        <title>Functional genomics of lipid metabolism in the oleaginous yeast Rhodosporidium toruloides.</title>
        <authorList>
            <person name="Coradetti S.T."/>
            <person name="Pinel D."/>
            <person name="Geiselman G."/>
            <person name="Ito M."/>
            <person name="Mondo S."/>
            <person name="Reilly M.C."/>
            <person name="Cheng Y.F."/>
            <person name="Bauer S."/>
            <person name="Grigoriev I."/>
            <person name="Gladden J.M."/>
            <person name="Simmons B.A."/>
            <person name="Brem R."/>
            <person name="Arkin A.P."/>
            <person name="Skerker J.M."/>
        </authorList>
    </citation>
    <scope>NUCLEOTIDE SEQUENCE [LARGE SCALE GENOMIC DNA]</scope>
    <source>
        <strain evidence="2 3">NBRC 0880</strain>
    </source>
</reference>
<evidence type="ECO:0000313" key="2">
    <source>
        <dbReference type="EMBL" id="PRQ73999.1"/>
    </source>
</evidence>
<evidence type="ECO:0000256" key="1">
    <source>
        <dbReference type="SAM" id="MobiDB-lite"/>
    </source>
</evidence>